<evidence type="ECO:0000259" key="1">
    <source>
        <dbReference type="Pfam" id="PF12274"/>
    </source>
</evidence>
<evidence type="ECO:0000259" key="2">
    <source>
        <dbReference type="Pfam" id="PF20235"/>
    </source>
</evidence>
<reference evidence="3" key="2">
    <citation type="submission" date="2017-06" db="EMBL/GenBank/DDBJ databases">
        <title>WGS assembly of Brachypodium distachyon.</title>
        <authorList>
            <consortium name="The International Brachypodium Initiative"/>
            <person name="Lucas S."/>
            <person name="Harmon-Smith M."/>
            <person name="Lail K."/>
            <person name="Tice H."/>
            <person name="Grimwood J."/>
            <person name="Bruce D."/>
            <person name="Barry K."/>
            <person name="Shu S."/>
            <person name="Lindquist E."/>
            <person name="Wang M."/>
            <person name="Pitluck S."/>
            <person name="Vogel J.P."/>
            <person name="Garvin D.F."/>
            <person name="Mockler T.C."/>
            <person name="Schmutz J."/>
            <person name="Rokhsar D."/>
            <person name="Bevan M.W."/>
        </authorList>
    </citation>
    <scope>NUCLEOTIDE SEQUENCE</scope>
    <source>
        <strain evidence="3">Bd21</strain>
    </source>
</reference>
<name>A0A0Q3H8U4_BRADI</name>
<dbReference type="InterPro" id="IPR022059">
    <property type="entry name" value="DUF3615"/>
</dbReference>
<accession>A0A0Q3H8U4</accession>
<dbReference type="PANTHER" id="PTHR33120:SF47">
    <property type="entry name" value="OS05G0571400 PROTEIN"/>
    <property type="match status" value="1"/>
</dbReference>
<feature type="domain" description="PIR2-like helical" evidence="2">
    <location>
        <begin position="100"/>
        <end position="217"/>
    </location>
</feature>
<reference evidence="4" key="3">
    <citation type="submission" date="2018-08" db="UniProtKB">
        <authorList>
            <consortium name="EnsemblPlants"/>
        </authorList>
    </citation>
    <scope>IDENTIFICATION</scope>
    <source>
        <strain evidence="4">cv. Bd21</strain>
    </source>
</reference>
<dbReference type="Pfam" id="PF12274">
    <property type="entry name" value="DUF3615"/>
    <property type="match status" value="1"/>
</dbReference>
<dbReference type="Gramene" id="KQK19335">
    <property type="protein sequence ID" value="KQK19335"/>
    <property type="gene ID" value="BRADI_1g47696v3"/>
</dbReference>
<dbReference type="Pfam" id="PF20235">
    <property type="entry name" value="PIR2-like_helical"/>
    <property type="match status" value="1"/>
</dbReference>
<gene>
    <name evidence="3" type="ORF">BRADI_1g47696v3</name>
</gene>
<dbReference type="EnsemblPlants" id="KQK19335">
    <property type="protein sequence ID" value="KQK19335"/>
    <property type="gene ID" value="BRADI_1g47696v3"/>
</dbReference>
<dbReference type="AlphaFoldDB" id="A0A0Q3H8U4"/>
<evidence type="ECO:0000313" key="4">
    <source>
        <dbReference type="EnsemblPlants" id="KQK19335"/>
    </source>
</evidence>
<evidence type="ECO:0000313" key="3">
    <source>
        <dbReference type="EMBL" id="KQK19335.1"/>
    </source>
</evidence>
<reference evidence="3 4" key="1">
    <citation type="journal article" date="2010" name="Nature">
        <title>Genome sequencing and analysis of the model grass Brachypodium distachyon.</title>
        <authorList>
            <consortium name="International Brachypodium Initiative"/>
        </authorList>
    </citation>
    <scope>NUCLEOTIDE SEQUENCE [LARGE SCALE GENOMIC DNA]</scope>
    <source>
        <strain evidence="3 4">Bd21</strain>
    </source>
</reference>
<organism evidence="3">
    <name type="scientific">Brachypodium distachyon</name>
    <name type="common">Purple false brome</name>
    <name type="synonym">Trachynia distachya</name>
    <dbReference type="NCBI Taxonomy" id="15368"/>
    <lineage>
        <taxon>Eukaryota</taxon>
        <taxon>Viridiplantae</taxon>
        <taxon>Streptophyta</taxon>
        <taxon>Embryophyta</taxon>
        <taxon>Tracheophyta</taxon>
        <taxon>Spermatophyta</taxon>
        <taxon>Magnoliopsida</taxon>
        <taxon>Liliopsida</taxon>
        <taxon>Poales</taxon>
        <taxon>Poaceae</taxon>
        <taxon>BOP clade</taxon>
        <taxon>Pooideae</taxon>
        <taxon>Stipodae</taxon>
        <taxon>Brachypodieae</taxon>
        <taxon>Brachypodium</taxon>
    </lineage>
</organism>
<evidence type="ECO:0000313" key="5">
    <source>
        <dbReference type="Proteomes" id="UP000008810"/>
    </source>
</evidence>
<sequence length="461" mass="51194">MALKYAALAADPDRLVATWSDPSTSSLRELRSEITSMEDDDGARRLAHLRTKLSSMPPVAGSTSRIISWEELAADREHDGDMDHKEEVASTMSLRRALLDKIHGYYLRALARLPAEYHRSMLHAGHCYGPMDPVSNIVLNTISCHHFPFPAAKPMAMEQEDDSAASAMPRLLLRVGARSLYGLASFLGTRYPGLDFHAALRCLLSASAHLQGACKHAERQLLGPRPHPYLNGVLLEAYAAVAIAARHPQPDAQACRLTSLSLQLSSSSASMEMIFKLLSTNNSVAATDSRTLPMRMHSRGSPSASSDSRIHTKVKAALSKYYANMRITADPDIHAICGVNDPAIYYNTHVNFLAGTHCINKQQPMLFFAELSNEDDDKDMVAVACPVTPGQLLPRCLYCDYEGSRIAHPRVHEFHGRDLEFQRMVCHQDLLDPQHQSYRYTNSCIIQRSDYIAERLQDIGK</sequence>
<protein>
    <submittedName>
        <fullName evidence="3 4">Uncharacterized protein</fullName>
    </submittedName>
</protein>
<dbReference type="InterPro" id="IPR046527">
    <property type="entry name" value="PIR2-like_helical"/>
</dbReference>
<dbReference type="EMBL" id="CM000880">
    <property type="protein sequence ID" value="KQK19335.1"/>
    <property type="molecule type" value="Genomic_DNA"/>
</dbReference>
<proteinExistence type="predicted"/>
<keyword evidence="5" id="KW-1185">Reference proteome</keyword>
<dbReference type="InParanoid" id="A0A0Q3H8U4"/>
<dbReference type="Proteomes" id="UP000008810">
    <property type="component" value="Chromosome 1"/>
</dbReference>
<dbReference type="PANTHER" id="PTHR33120">
    <property type="entry name" value="EXPRESSED PROTEIN-RELATED"/>
    <property type="match status" value="1"/>
</dbReference>
<feature type="domain" description="DUF3615" evidence="1">
    <location>
        <begin position="314"/>
        <end position="409"/>
    </location>
</feature>